<evidence type="ECO:0008006" key="3">
    <source>
        <dbReference type="Google" id="ProtNLM"/>
    </source>
</evidence>
<comment type="caution">
    <text evidence="1">The sequence shown here is derived from an EMBL/GenBank/DDBJ whole genome shotgun (WGS) entry which is preliminary data.</text>
</comment>
<evidence type="ECO:0000313" key="2">
    <source>
        <dbReference type="Proteomes" id="UP000229981"/>
    </source>
</evidence>
<dbReference type="Proteomes" id="UP000229981">
    <property type="component" value="Unassembled WGS sequence"/>
</dbReference>
<dbReference type="EMBL" id="PCTU01000030">
    <property type="protein sequence ID" value="PIP88313.1"/>
    <property type="molecule type" value="Genomic_DNA"/>
</dbReference>
<reference evidence="1 2" key="1">
    <citation type="submission" date="2017-09" db="EMBL/GenBank/DDBJ databases">
        <title>Depth-based differentiation of microbial function through sediment-hosted aquifers and enrichment of novel symbionts in the deep terrestrial subsurface.</title>
        <authorList>
            <person name="Probst A.J."/>
            <person name="Ladd B."/>
            <person name="Jarett J.K."/>
            <person name="Geller-Mcgrath D.E."/>
            <person name="Sieber C.M."/>
            <person name="Emerson J.B."/>
            <person name="Anantharaman K."/>
            <person name="Thomas B.C."/>
            <person name="Malmstrom R."/>
            <person name="Stieglmeier M."/>
            <person name="Klingl A."/>
            <person name="Woyke T."/>
            <person name="Ryan C.M."/>
            <person name="Banfield J.F."/>
        </authorList>
    </citation>
    <scope>NUCLEOTIDE SEQUENCE [LARGE SCALE GENOMIC DNA]</scope>
    <source>
        <strain evidence="1">CG22_combo_CG10-13_8_21_14_all_01_47_9</strain>
    </source>
</reference>
<protein>
    <recommendedName>
        <fullName evidence="3">AbiEi antitoxin C-terminal domain-containing protein</fullName>
    </recommendedName>
</protein>
<evidence type="ECO:0000313" key="1">
    <source>
        <dbReference type="EMBL" id="PIP88313.1"/>
    </source>
</evidence>
<name>A0A2H0E1K4_9BACT</name>
<organism evidence="1 2">
    <name type="scientific">Candidatus Beckwithbacteria bacterium CG22_combo_CG10-13_8_21_14_all_01_47_9</name>
    <dbReference type="NCBI Taxonomy" id="1974496"/>
    <lineage>
        <taxon>Bacteria</taxon>
        <taxon>Candidatus Beckwithiibacteriota</taxon>
    </lineage>
</organism>
<accession>A0A2H0E1K4</accession>
<proteinExistence type="predicted"/>
<dbReference type="AlphaFoldDB" id="A0A2H0E1K4"/>
<gene>
    <name evidence="1" type="ORF">COW80_01015</name>
</gene>
<sequence>MTKINKLDRLLKTGQKLYHTQDLALLWQIANRNTLYTAIKRLVKKQILVSVRKGLYSVLPLDQLDPYRLGAALIHRYSYVSGETVLAQAGIISQKVYPITFVSSVPAKIKINDQVFLFRKLKEKYLINPTGISLVKGVLTAGPERAVADTLYFNPRYYFDNPALIDQRKVKQIQRQIGY</sequence>